<dbReference type="KEGG" id="mmg:MTBMA_c03230"/>
<evidence type="ECO:0000259" key="1">
    <source>
        <dbReference type="Pfam" id="PF03807"/>
    </source>
</evidence>
<dbReference type="InterPro" id="IPR008927">
    <property type="entry name" value="6-PGluconate_DH-like_C_sf"/>
</dbReference>
<dbReference type="STRING" id="79929.MTBMA_c03230"/>
<gene>
    <name evidence="3" type="ordered locus">MTBMA_c03230</name>
</gene>
<feature type="domain" description="Phosphogluconate dehydrogenase NAD-binding putative C-terminal" evidence="2">
    <location>
        <begin position="180"/>
        <end position="249"/>
    </location>
</feature>
<dbReference type="EMBL" id="CP001710">
    <property type="protein sequence ID" value="ADL57929.1"/>
    <property type="molecule type" value="Genomic_DNA"/>
</dbReference>
<dbReference type="InterPro" id="IPR028939">
    <property type="entry name" value="P5C_Rdtase_cat_N"/>
</dbReference>
<protein>
    <submittedName>
        <fullName evidence="3">Predicted dehydrogenase</fullName>
    </submittedName>
</protein>
<dbReference type="PATRIC" id="fig|79929.8.peg.317"/>
<dbReference type="Gene3D" id="3.40.50.720">
    <property type="entry name" value="NAD(P)-binding Rossmann-like Domain"/>
    <property type="match status" value="1"/>
</dbReference>
<reference key="1">
    <citation type="submission" date="2009-08" db="EMBL/GenBank/DDBJ databases">
        <title>The genome sequence of Methanothermobacter marburgensis.</title>
        <authorList>
            <person name="Kaster A."/>
            <person name="Seedorf H."/>
            <person name="Goenrich M."/>
            <person name="Wiezer A."/>
            <person name="Liesegang H."/>
            <person name="Thauer R."/>
            <person name="Gottschalk G."/>
        </authorList>
    </citation>
    <scope>NUCLEOTIDE SEQUENCE</scope>
    <source>
        <strain>Marburg</strain>
    </source>
</reference>
<reference evidence="3 4" key="2">
    <citation type="journal article" date="2010" name="J. Bacteriol.">
        <title>Complete genome sequence of Methanothermobacter marburgensis, a methanoarchaeon model organism.</title>
        <authorList>
            <person name="Liesegang H."/>
            <person name="Kaster A.K."/>
            <person name="Wiezer A."/>
            <person name="Goenrich M."/>
            <person name="Wollherr A."/>
            <person name="Seedorf H."/>
            <person name="Gottschalk G."/>
            <person name="Thauer R.K."/>
        </authorList>
    </citation>
    <scope>NUCLEOTIDE SEQUENCE [LARGE SCALE GENOMIC DNA]</scope>
    <source>
        <strain evidence="4">ATCC BAA-927 / DSM 2133 / JCM 14651 / NBRC 100331 / OCM 82 / Marburg</strain>
    </source>
</reference>
<organism evidence="3 4">
    <name type="scientific">Methanothermobacter marburgensis (strain ATCC BAA-927 / DSM 2133 / JCM 14651 / NBRC 100331 / OCM 82 / Marburg)</name>
    <name type="common">Methanobacterium thermoautotrophicum</name>
    <dbReference type="NCBI Taxonomy" id="79929"/>
    <lineage>
        <taxon>Archaea</taxon>
        <taxon>Methanobacteriati</taxon>
        <taxon>Methanobacteriota</taxon>
        <taxon>Methanomada group</taxon>
        <taxon>Methanobacteria</taxon>
        <taxon>Methanobacteriales</taxon>
        <taxon>Methanobacteriaceae</taxon>
        <taxon>Methanothermobacter</taxon>
    </lineage>
</organism>
<feature type="domain" description="Pyrroline-5-carboxylate reductase catalytic N-terminal" evidence="1">
    <location>
        <begin position="2"/>
        <end position="89"/>
    </location>
</feature>
<dbReference type="GeneID" id="9704029"/>
<name>D9PUN1_METTM</name>
<evidence type="ECO:0000313" key="3">
    <source>
        <dbReference type="EMBL" id="ADL57929.1"/>
    </source>
</evidence>
<dbReference type="InterPro" id="IPR036291">
    <property type="entry name" value="NAD(P)-bd_dom_sf"/>
</dbReference>
<keyword evidence="4" id="KW-1185">Reference proteome</keyword>
<dbReference type="HOGENOM" id="CLU_052530_1_0_2"/>
<accession>D9PUN1</accession>
<dbReference type="PANTHER" id="PTHR43580:SF2">
    <property type="entry name" value="CYTOKINE-LIKE NUCLEAR FACTOR N-PAC"/>
    <property type="match status" value="1"/>
</dbReference>
<dbReference type="Pfam" id="PF09130">
    <property type="entry name" value="DUF1932"/>
    <property type="match status" value="1"/>
</dbReference>
<dbReference type="SUPFAM" id="SSF48179">
    <property type="entry name" value="6-phosphogluconate dehydrogenase C-terminal domain-like"/>
    <property type="match status" value="1"/>
</dbReference>
<dbReference type="InterPro" id="IPR015814">
    <property type="entry name" value="Pgluconate_DH_NAD-bd_C"/>
</dbReference>
<dbReference type="RefSeq" id="WP_013295156.1">
    <property type="nucleotide sequence ID" value="NC_014408.1"/>
</dbReference>
<dbReference type="OrthoDB" id="69350at2157"/>
<dbReference type="InterPro" id="IPR013328">
    <property type="entry name" value="6PGD_dom2"/>
</dbReference>
<dbReference type="PANTHER" id="PTHR43580">
    <property type="entry name" value="OXIDOREDUCTASE GLYR1-RELATED"/>
    <property type="match status" value="1"/>
</dbReference>
<dbReference type="Gene3D" id="1.10.1040.10">
    <property type="entry name" value="N-(1-d-carboxylethyl)-l-norvaline Dehydrogenase, domain 2"/>
    <property type="match status" value="1"/>
</dbReference>
<proteinExistence type="predicted"/>
<dbReference type="AlphaFoldDB" id="D9PUN1"/>
<dbReference type="SUPFAM" id="SSF51735">
    <property type="entry name" value="NAD(P)-binding Rossmann-fold domains"/>
    <property type="match status" value="1"/>
</dbReference>
<dbReference type="GeneID" id="77399106"/>
<evidence type="ECO:0000259" key="2">
    <source>
        <dbReference type="Pfam" id="PF09130"/>
    </source>
</evidence>
<dbReference type="Proteomes" id="UP000000345">
    <property type="component" value="Chromosome"/>
</dbReference>
<dbReference type="Pfam" id="PF03807">
    <property type="entry name" value="F420_oxidored"/>
    <property type="match status" value="1"/>
</dbReference>
<evidence type="ECO:0000313" key="4">
    <source>
        <dbReference type="Proteomes" id="UP000000345"/>
    </source>
</evidence>
<dbReference type="PaxDb" id="79929-MTBMA_c03230"/>
<sequence>MRVGFIGFGEVAYTLASRLREEGVDVVTSLEGRSTRTVKLAGEAGVGDVPPEEVYSADIVISAVTPAVAVEAAKEAGEHVRGVFVDMNNIAPGTVRKASSFIKNGRFADAAIMGSVRRKGAGVLIIAAGEGAEDFMKLNRYGLNIEVRGQRPGDASAIKMLRSSYTKGVSALIWETLLSAHIMGLEEDVIEVFEYTEGADFRQSTISRLRSSIIHAGRRYEEMKEVQSMLEEVIEPAMPSCTMRVFERLNEIDVPSDADYRNLLRLAAGKYQPPRDDADINR</sequence>
<dbReference type="InterPro" id="IPR051265">
    <property type="entry name" value="HIBADH-related_NP60_sf"/>
</dbReference>